<dbReference type="EMBL" id="KN832976">
    <property type="protein sequence ID" value="KIM88768.1"/>
    <property type="molecule type" value="Genomic_DNA"/>
</dbReference>
<gene>
    <name evidence="1" type="ORF">PILCRDRAFT_813742</name>
</gene>
<reference evidence="2" key="2">
    <citation type="submission" date="2015-01" db="EMBL/GenBank/DDBJ databases">
        <title>Evolutionary Origins and Diversification of the Mycorrhizal Mutualists.</title>
        <authorList>
            <consortium name="DOE Joint Genome Institute"/>
            <consortium name="Mycorrhizal Genomics Consortium"/>
            <person name="Kohler A."/>
            <person name="Kuo A."/>
            <person name="Nagy L.G."/>
            <person name="Floudas D."/>
            <person name="Copeland A."/>
            <person name="Barry K.W."/>
            <person name="Cichocki N."/>
            <person name="Veneault-Fourrey C."/>
            <person name="LaButti K."/>
            <person name="Lindquist E.A."/>
            <person name="Lipzen A."/>
            <person name="Lundell T."/>
            <person name="Morin E."/>
            <person name="Murat C."/>
            <person name="Riley R."/>
            <person name="Ohm R."/>
            <person name="Sun H."/>
            <person name="Tunlid A."/>
            <person name="Henrissat B."/>
            <person name="Grigoriev I.V."/>
            <person name="Hibbett D.S."/>
            <person name="Martin F."/>
        </authorList>
    </citation>
    <scope>NUCLEOTIDE SEQUENCE [LARGE SCALE GENOMIC DNA]</scope>
    <source>
        <strain evidence="2">F 1598</strain>
    </source>
</reference>
<sequence length="51" mass="5608">MTSNRATDIGQRNKVHGLPLASLALETRNGAGSNKFDYSSVKSSWLISQYH</sequence>
<dbReference type="AlphaFoldDB" id="A0A0C3BQI8"/>
<dbReference type="Proteomes" id="UP000054166">
    <property type="component" value="Unassembled WGS sequence"/>
</dbReference>
<dbReference type="HOGENOM" id="CLU_3107174_0_0_1"/>
<evidence type="ECO:0000313" key="2">
    <source>
        <dbReference type="Proteomes" id="UP000054166"/>
    </source>
</evidence>
<name>A0A0C3BQI8_PILCF</name>
<organism evidence="1 2">
    <name type="scientific">Piloderma croceum (strain F 1598)</name>
    <dbReference type="NCBI Taxonomy" id="765440"/>
    <lineage>
        <taxon>Eukaryota</taxon>
        <taxon>Fungi</taxon>
        <taxon>Dikarya</taxon>
        <taxon>Basidiomycota</taxon>
        <taxon>Agaricomycotina</taxon>
        <taxon>Agaricomycetes</taxon>
        <taxon>Agaricomycetidae</taxon>
        <taxon>Atheliales</taxon>
        <taxon>Atheliaceae</taxon>
        <taxon>Piloderma</taxon>
    </lineage>
</organism>
<accession>A0A0C3BQI8</accession>
<evidence type="ECO:0000313" key="1">
    <source>
        <dbReference type="EMBL" id="KIM88768.1"/>
    </source>
</evidence>
<dbReference type="InParanoid" id="A0A0C3BQI8"/>
<protein>
    <submittedName>
        <fullName evidence="1">Uncharacterized protein</fullName>
    </submittedName>
</protein>
<proteinExistence type="predicted"/>
<keyword evidence="2" id="KW-1185">Reference proteome</keyword>
<reference evidence="1 2" key="1">
    <citation type="submission" date="2014-04" db="EMBL/GenBank/DDBJ databases">
        <authorList>
            <consortium name="DOE Joint Genome Institute"/>
            <person name="Kuo A."/>
            <person name="Tarkka M."/>
            <person name="Buscot F."/>
            <person name="Kohler A."/>
            <person name="Nagy L.G."/>
            <person name="Floudas D."/>
            <person name="Copeland A."/>
            <person name="Barry K.W."/>
            <person name="Cichocki N."/>
            <person name="Veneault-Fourrey C."/>
            <person name="LaButti K."/>
            <person name="Lindquist E.A."/>
            <person name="Lipzen A."/>
            <person name="Lundell T."/>
            <person name="Morin E."/>
            <person name="Murat C."/>
            <person name="Sun H."/>
            <person name="Tunlid A."/>
            <person name="Henrissat B."/>
            <person name="Grigoriev I.V."/>
            <person name="Hibbett D.S."/>
            <person name="Martin F."/>
            <person name="Nordberg H.P."/>
            <person name="Cantor M.N."/>
            <person name="Hua S.X."/>
        </authorList>
    </citation>
    <scope>NUCLEOTIDE SEQUENCE [LARGE SCALE GENOMIC DNA]</scope>
    <source>
        <strain evidence="1 2">F 1598</strain>
    </source>
</reference>